<dbReference type="EMBL" id="CP042906">
    <property type="protein sequence ID" value="QEX18771.1"/>
    <property type="molecule type" value="Genomic_DNA"/>
</dbReference>
<dbReference type="SUPFAM" id="SSF52172">
    <property type="entry name" value="CheY-like"/>
    <property type="match status" value="1"/>
</dbReference>
<evidence type="ECO:0000256" key="8">
    <source>
        <dbReference type="ARBA" id="ARBA00067337"/>
    </source>
</evidence>
<dbReference type="GO" id="GO:0032993">
    <property type="term" value="C:protein-DNA complex"/>
    <property type="evidence" value="ECO:0007669"/>
    <property type="project" value="TreeGrafter"/>
</dbReference>
<sequence>MDGKTRLLIVDDDPDVQGTVREYFEMQGFAVSVAGDGAAMRQVLAAESIEVVLMDLHLPGEDGLALTRELRAKGGIGIVVVTGLGETVDRIVGLEMGADDYVTKPFDLRELLARVKSVLRRVRTGGVTRAATPTAAMEKIRMGRCTLDVASRKLYDPNGEEIAMTSMEFDLLVAFAKNPNRVLSRDRLLELAHTHGEEVFDRSVDVRIARIRKKIEVNAERPEVLKTVRGVGYMFVPDSAA</sequence>
<keyword evidence="3 9" id="KW-0597">Phosphoprotein</keyword>
<dbReference type="PROSITE" id="PS50110">
    <property type="entry name" value="RESPONSE_REGULATORY"/>
    <property type="match status" value="1"/>
</dbReference>
<evidence type="ECO:0000256" key="4">
    <source>
        <dbReference type="ARBA" id="ARBA00023012"/>
    </source>
</evidence>
<feature type="domain" description="OmpR/PhoB-type" evidence="12">
    <location>
        <begin position="137"/>
        <end position="237"/>
    </location>
</feature>
<dbReference type="SUPFAM" id="SSF46894">
    <property type="entry name" value="C-terminal effector domain of the bipartite response regulators"/>
    <property type="match status" value="1"/>
</dbReference>
<dbReference type="GO" id="GO:0006355">
    <property type="term" value="P:regulation of DNA-templated transcription"/>
    <property type="evidence" value="ECO:0007669"/>
    <property type="project" value="InterPro"/>
</dbReference>
<dbReference type="GO" id="GO:0005829">
    <property type="term" value="C:cytosol"/>
    <property type="evidence" value="ECO:0007669"/>
    <property type="project" value="TreeGrafter"/>
</dbReference>
<dbReference type="PANTHER" id="PTHR48111:SF4">
    <property type="entry name" value="DNA-BINDING DUAL TRANSCRIPTIONAL REGULATOR OMPR"/>
    <property type="match status" value="1"/>
</dbReference>
<dbReference type="AlphaFoldDB" id="A0A5J6MNG4"/>
<reference evidence="13 14" key="1">
    <citation type="submission" date="2019-08" db="EMBL/GenBank/DDBJ databases">
        <title>Hyperibacter terrae gen. nov., sp. nov. and Hyperibacter viscosus sp. nov., two new members in the family Rhodospirillaceae isolated from the rhizosphere of Hypericum perforatum.</title>
        <authorList>
            <person name="Noviana Z."/>
        </authorList>
    </citation>
    <scope>NUCLEOTIDE SEQUENCE [LARGE SCALE GENOMIC DNA]</scope>
    <source>
        <strain evidence="13 14">R5913</strain>
    </source>
</reference>
<evidence type="ECO:0000256" key="6">
    <source>
        <dbReference type="ARBA" id="ARBA00023125"/>
    </source>
</evidence>
<accession>A0A5J6MNG4</accession>
<evidence type="ECO:0000259" key="12">
    <source>
        <dbReference type="PROSITE" id="PS51755"/>
    </source>
</evidence>
<evidence type="ECO:0000256" key="5">
    <source>
        <dbReference type="ARBA" id="ARBA00023015"/>
    </source>
</evidence>
<feature type="modified residue" description="4-aspartylphosphate" evidence="9">
    <location>
        <position position="55"/>
    </location>
</feature>
<keyword evidence="6 10" id="KW-0238">DNA-binding</keyword>
<dbReference type="Gene3D" id="1.10.10.10">
    <property type="entry name" value="Winged helix-like DNA-binding domain superfamily/Winged helix DNA-binding domain"/>
    <property type="match status" value="1"/>
</dbReference>
<dbReference type="CDD" id="cd00383">
    <property type="entry name" value="trans_reg_C"/>
    <property type="match status" value="1"/>
</dbReference>
<dbReference type="OrthoDB" id="9784252at2"/>
<dbReference type="InterPro" id="IPR001867">
    <property type="entry name" value="OmpR/PhoB-type_DNA-bd"/>
</dbReference>
<evidence type="ECO:0000313" key="13">
    <source>
        <dbReference type="EMBL" id="QEX18771.1"/>
    </source>
</evidence>
<dbReference type="Proteomes" id="UP000326202">
    <property type="component" value="Chromosome"/>
</dbReference>
<gene>
    <name evidence="13" type="ORF">FRZ44_40820</name>
</gene>
<evidence type="ECO:0000256" key="2">
    <source>
        <dbReference type="ARBA" id="ARBA00022490"/>
    </source>
</evidence>
<keyword evidence="2" id="KW-0963">Cytoplasm</keyword>
<keyword evidence="5" id="KW-0805">Transcription regulation</keyword>
<dbReference type="InterPro" id="IPR001789">
    <property type="entry name" value="Sig_transdc_resp-reg_receiver"/>
</dbReference>
<evidence type="ECO:0000256" key="9">
    <source>
        <dbReference type="PROSITE-ProRule" id="PRU00169"/>
    </source>
</evidence>
<comment type="subcellular location">
    <subcellularLocation>
        <location evidence="1">Cytoplasm</location>
    </subcellularLocation>
</comment>
<dbReference type="Pfam" id="PF00486">
    <property type="entry name" value="Trans_reg_C"/>
    <property type="match status" value="1"/>
</dbReference>
<dbReference type="SMART" id="SM00448">
    <property type="entry name" value="REC"/>
    <property type="match status" value="1"/>
</dbReference>
<keyword evidence="14" id="KW-1185">Reference proteome</keyword>
<dbReference type="InterPro" id="IPR011006">
    <property type="entry name" value="CheY-like_superfamily"/>
</dbReference>
<protein>
    <recommendedName>
        <fullName evidence="8">Regulatory protein VirG</fullName>
    </recommendedName>
</protein>
<dbReference type="Pfam" id="PF00072">
    <property type="entry name" value="Response_reg"/>
    <property type="match status" value="1"/>
</dbReference>
<dbReference type="InterPro" id="IPR036388">
    <property type="entry name" value="WH-like_DNA-bd_sf"/>
</dbReference>
<dbReference type="InterPro" id="IPR016032">
    <property type="entry name" value="Sig_transdc_resp-reg_C-effctor"/>
</dbReference>
<evidence type="ECO:0000256" key="10">
    <source>
        <dbReference type="PROSITE-ProRule" id="PRU01091"/>
    </source>
</evidence>
<dbReference type="InterPro" id="IPR039420">
    <property type="entry name" value="WalR-like"/>
</dbReference>
<dbReference type="RefSeq" id="WP_151178898.1">
    <property type="nucleotide sequence ID" value="NZ_CP042906.1"/>
</dbReference>
<dbReference type="FunFam" id="1.10.10.10:FF:000099">
    <property type="entry name" value="Two-component system response regulator TorR"/>
    <property type="match status" value="1"/>
</dbReference>
<dbReference type="SMART" id="SM00862">
    <property type="entry name" value="Trans_reg_C"/>
    <property type="match status" value="1"/>
</dbReference>
<dbReference type="Gene3D" id="6.10.250.690">
    <property type="match status" value="1"/>
</dbReference>
<keyword evidence="7" id="KW-0804">Transcription</keyword>
<dbReference type="PROSITE" id="PS51755">
    <property type="entry name" value="OMPR_PHOB"/>
    <property type="match status" value="1"/>
</dbReference>
<dbReference type="Gene3D" id="3.40.50.2300">
    <property type="match status" value="1"/>
</dbReference>
<dbReference type="GO" id="GO:0000156">
    <property type="term" value="F:phosphorelay response regulator activity"/>
    <property type="evidence" value="ECO:0007669"/>
    <property type="project" value="TreeGrafter"/>
</dbReference>
<evidence type="ECO:0000256" key="3">
    <source>
        <dbReference type="ARBA" id="ARBA00022553"/>
    </source>
</evidence>
<dbReference type="GO" id="GO:0000976">
    <property type="term" value="F:transcription cis-regulatory region binding"/>
    <property type="evidence" value="ECO:0007669"/>
    <property type="project" value="TreeGrafter"/>
</dbReference>
<feature type="domain" description="Response regulatory" evidence="11">
    <location>
        <begin position="6"/>
        <end position="119"/>
    </location>
</feature>
<feature type="DNA-binding region" description="OmpR/PhoB-type" evidence="10">
    <location>
        <begin position="137"/>
        <end position="237"/>
    </location>
</feature>
<evidence type="ECO:0000259" key="11">
    <source>
        <dbReference type="PROSITE" id="PS50110"/>
    </source>
</evidence>
<evidence type="ECO:0000256" key="7">
    <source>
        <dbReference type="ARBA" id="ARBA00023163"/>
    </source>
</evidence>
<proteinExistence type="predicted"/>
<organism evidence="13 14">
    <name type="scientific">Hypericibacter terrae</name>
    <dbReference type="NCBI Taxonomy" id="2602015"/>
    <lineage>
        <taxon>Bacteria</taxon>
        <taxon>Pseudomonadati</taxon>
        <taxon>Pseudomonadota</taxon>
        <taxon>Alphaproteobacteria</taxon>
        <taxon>Rhodospirillales</taxon>
        <taxon>Dongiaceae</taxon>
        <taxon>Hypericibacter</taxon>
    </lineage>
</organism>
<dbReference type="KEGG" id="htq:FRZ44_40820"/>
<name>A0A5J6MNG4_9PROT</name>
<evidence type="ECO:0000256" key="1">
    <source>
        <dbReference type="ARBA" id="ARBA00004496"/>
    </source>
</evidence>
<dbReference type="PANTHER" id="PTHR48111">
    <property type="entry name" value="REGULATOR OF RPOS"/>
    <property type="match status" value="1"/>
</dbReference>
<keyword evidence="4" id="KW-0902">Two-component regulatory system</keyword>
<evidence type="ECO:0000313" key="14">
    <source>
        <dbReference type="Proteomes" id="UP000326202"/>
    </source>
</evidence>